<dbReference type="SMART" id="SM00368">
    <property type="entry name" value="LRR_RI"/>
    <property type="match status" value="4"/>
</dbReference>
<feature type="compositionally biased region" description="Polar residues" evidence="1">
    <location>
        <begin position="1196"/>
        <end position="1208"/>
    </location>
</feature>
<dbReference type="SUPFAM" id="SSF50729">
    <property type="entry name" value="PH domain-like"/>
    <property type="match status" value="1"/>
</dbReference>
<dbReference type="Pfam" id="PF25353">
    <property type="entry name" value="PH_2nd_LRR"/>
    <property type="match status" value="1"/>
</dbReference>
<dbReference type="GeneID" id="96007819"/>
<comment type="caution">
    <text evidence="3">The sequence shown here is derived from an EMBL/GenBank/DDBJ whole genome shotgun (WGS) entry which is preliminary data.</text>
</comment>
<dbReference type="Gene3D" id="3.80.10.10">
    <property type="entry name" value="Ribonuclease Inhibitor"/>
    <property type="match status" value="1"/>
</dbReference>
<dbReference type="InterPro" id="IPR001849">
    <property type="entry name" value="PH_domain"/>
</dbReference>
<proteinExistence type="predicted"/>
<feature type="compositionally biased region" description="Acidic residues" evidence="1">
    <location>
        <begin position="1270"/>
        <end position="1283"/>
    </location>
</feature>
<feature type="region of interest" description="Disordered" evidence="1">
    <location>
        <begin position="177"/>
        <end position="224"/>
    </location>
</feature>
<accession>A0AB34KJT1</accession>
<feature type="region of interest" description="Disordered" evidence="1">
    <location>
        <begin position="1188"/>
        <end position="1232"/>
    </location>
</feature>
<dbReference type="InterPro" id="IPR032675">
    <property type="entry name" value="LRR_dom_sf"/>
</dbReference>
<feature type="compositionally biased region" description="Polar residues" evidence="1">
    <location>
        <begin position="205"/>
        <end position="218"/>
    </location>
</feature>
<feature type="domain" description="PH" evidence="2">
    <location>
        <begin position="143"/>
        <end position="283"/>
    </location>
</feature>
<organism evidence="3 4">
    <name type="scientific">Cladosporium halotolerans</name>
    <dbReference type="NCBI Taxonomy" id="1052096"/>
    <lineage>
        <taxon>Eukaryota</taxon>
        <taxon>Fungi</taxon>
        <taxon>Dikarya</taxon>
        <taxon>Ascomycota</taxon>
        <taxon>Pezizomycotina</taxon>
        <taxon>Dothideomycetes</taxon>
        <taxon>Dothideomycetidae</taxon>
        <taxon>Cladosporiales</taxon>
        <taxon>Cladosporiaceae</taxon>
        <taxon>Cladosporium</taxon>
    </lineage>
</organism>
<feature type="compositionally biased region" description="Basic residues" evidence="1">
    <location>
        <begin position="78"/>
        <end position="90"/>
    </location>
</feature>
<evidence type="ECO:0000313" key="3">
    <source>
        <dbReference type="EMBL" id="KAL1584356.1"/>
    </source>
</evidence>
<gene>
    <name evidence="3" type="ORF">WHR41_06376</name>
</gene>
<feature type="compositionally biased region" description="Basic and acidic residues" evidence="1">
    <location>
        <begin position="56"/>
        <end position="68"/>
    </location>
</feature>
<evidence type="ECO:0000256" key="1">
    <source>
        <dbReference type="SAM" id="MobiDB-lite"/>
    </source>
</evidence>
<feature type="region of interest" description="Disordered" evidence="1">
    <location>
        <begin position="1061"/>
        <end position="1099"/>
    </location>
</feature>
<sequence>MSRSSNDSAYGSWGRRKSGLFALSTLTSSADHDGTPKTPRTLKKNKKRLSTANALDHPDLPRGNHESPTKASANGSPKSRRPSLSTKKRPPSVFGSLKPLSRSRTDLSAEYLGEPLSATVTRTSAPSVHSVETNMDALPPSKSVLMHGEVQTSAGMFRKKKEYLVLTEHSMTRYKSQAKASEFHSSIQNPLGRSPTARQHAHMSSLGSASDLQTLSDSSGDKDGRVPLRQVVAVHRLDDGKPYFAIEVCYFDEESSHASAMILQFGNPEERTVWLRSIRNAVREARLHDQRHISSSNLESTARLIERANDYDPSNCAIFKVVQRQSPGKSGKQSSSDDISKQNSSVCFLAIGVHKVHIIPNSKALARASSTSVNSMATQTSFGLLTLTGVRVSSSDDTFELTFRQPLQAARRLYLASSASHEIATRLHYIENFLRPEYHSRLLKFSVPSAVEEALEAPVPSDEEEHSCLHRTLTAYCVAYDVNPANVRYFINYDCEDAPGFDLLPPADTRRPHYTPLEWLAIMRTLRYNETFGSISFAHVPLDGLNGLHDNYGCEYVCSKTKAGTSIKVSWEDLERSSLLVQEVRAMAATSKKLRRMDFSGCITTKPPQPKTEREIELARAKDIGCGIVEALFPLCRHQNTNVDWICLNGIYLSETDLDYLVGAAVEKACHFRAIELNRCGLTDRSLGLILDALRAQDNTLEALEIAGNTARLNPASFDNQLGVFGFIRKLNLSYVSRTSGSEPLLQPETLLAWRLSELRLSGTALNPATIDALATYLAHPQSKCLHELYLDNSYLAGKDLATLLYSMMHGEGDHRHLHLDISQNYITKDLEYVTRAISSGMAPSHLSMRSIEYREESTFRKILNALTMNKTIQYLDMSQTALPGAAGDDTCRAFKKLFAENDTIVELNLSGEESRLATSRFGSGINDALEGLKHNHALRILHIEHQKLGLQGASTLAEVLKENDTLTEVYCSNNEIPLQGLTDLVNSLVDNTNIIQLPTMDDGRAAAFRSAEVTMKAMSEYDSPVTPAPVKASPLASSSFAMKRGLASVRRTAQRASSVYSPSFPALPRTQSNAKLHRPDLPSNLPPPRSRQASHTGPIAAAPSSFTVQDIQTTHRLLTEQWDRQCYRLAQYLDRNWCLLHGVPVASAVPDEAFERPGSVGSLGKVLAQVKYDTTPRAERELYFDEASRLEPLSPTASSEAQSQRTIADSPLGEKEKGAGVGARPLGRQPQSSFKQFILDTSPDLDDELAGDLKRLGAFEHASALDSSFDYDDDDDDEGEEPETPRQATAGAGKGGYFAARP</sequence>
<dbReference type="Proteomes" id="UP000803884">
    <property type="component" value="Unassembled WGS sequence"/>
</dbReference>
<dbReference type="InterPro" id="IPR057334">
    <property type="entry name" value="PH_2nd_LRR"/>
</dbReference>
<dbReference type="PROSITE" id="PS50003">
    <property type="entry name" value="PH_DOMAIN"/>
    <property type="match status" value="1"/>
</dbReference>
<dbReference type="RefSeq" id="XP_069227462.1">
    <property type="nucleotide sequence ID" value="XM_069374981.1"/>
</dbReference>
<reference evidence="3 4" key="1">
    <citation type="journal article" date="2020" name="Microbiol. Resour. Announc.">
        <title>Draft Genome Sequence of a Cladosporium Species Isolated from the Mesophotic Ascidian Didemnum maculosum.</title>
        <authorList>
            <person name="Gioti A."/>
            <person name="Siaperas R."/>
            <person name="Nikolaivits E."/>
            <person name="Le Goff G."/>
            <person name="Ouazzani J."/>
            <person name="Kotoulas G."/>
            <person name="Topakas E."/>
        </authorList>
    </citation>
    <scope>NUCLEOTIDE SEQUENCE [LARGE SCALE GENOMIC DNA]</scope>
    <source>
        <strain evidence="3 4">TM138-S3</strain>
    </source>
</reference>
<dbReference type="SUPFAM" id="SSF52047">
    <property type="entry name" value="RNI-like"/>
    <property type="match status" value="1"/>
</dbReference>
<feature type="region of interest" description="Disordered" evidence="1">
    <location>
        <begin position="1265"/>
        <end position="1303"/>
    </location>
</feature>
<evidence type="ECO:0000259" key="2">
    <source>
        <dbReference type="PROSITE" id="PS50003"/>
    </source>
</evidence>
<evidence type="ECO:0000313" key="4">
    <source>
        <dbReference type="Proteomes" id="UP000803884"/>
    </source>
</evidence>
<protein>
    <recommendedName>
        <fullName evidence="2">PH domain-containing protein</fullName>
    </recommendedName>
</protein>
<keyword evidence="4" id="KW-1185">Reference proteome</keyword>
<dbReference type="PANTHER" id="PTHR24114:SF2">
    <property type="entry name" value="F-BOX DOMAIN-CONTAINING PROTEIN-RELATED"/>
    <property type="match status" value="1"/>
</dbReference>
<dbReference type="PANTHER" id="PTHR24114">
    <property type="entry name" value="LEUCINE RICH REPEAT FAMILY PROTEIN"/>
    <property type="match status" value="1"/>
</dbReference>
<name>A0AB34KJT1_9PEZI</name>
<dbReference type="InterPro" id="IPR052394">
    <property type="entry name" value="LRR-containing"/>
</dbReference>
<feature type="region of interest" description="Disordered" evidence="1">
    <location>
        <begin position="26"/>
        <end position="100"/>
    </location>
</feature>
<dbReference type="SMART" id="SM00233">
    <property type="entry name" value="PH"/>
    <property type="match status" value="1"/>
</dbReference>
<feature type="compositionally biased region" description="Basic residues" evidence="1">
    <location>
        <begin position="40"/>
        <end position="49"/>
    </location>
</feature>
<dbReference type="EMBL" id="JAAQHG020000026">
    <property type="protein sequence ID" value="KAL1584356.1"/>
    <property type="molecule type" value="Genomic_DNA"/>
</dbReference>
<feature type="compositionally biased region" description="Polar residues" evidence="1">
    <location>
        <begin position="177"/>
        <end position="191"/>
    </location>
</feature>